<accession>A0ABN7WMM2</accession>
<dbReference type="Proteomes" id="UP000789901">
    <property type="component" value="Unassembled WGS sequence"/>
</dbReference>
<dbReference type="EMBL" id="CAJVQB010052887">
    <property type="protein sequence ID" value="CAG8836121.1"/>
    <property type="molecule type" value="Genomic_DNA"/>
</dbReference>
<reference evidence="1 2" key="1">
    <citation type="submission" date="2021-06" db="EMBL/GenBank/DDBJ databases">
        <authorList>
            <person name="Kallberg Y."/>
            <person name="Tangrot J."/>
            <person name="Rosling A."/>
        </authorList>
    </citation>
    <scope>NUCLEOTIDE SEQUENCE [LARGE SCALE GENOMIC DNA]</scope>
    <source>
        <strain evidence="1 2">120-4 pot B 10/14</strain>
    </source>
</reference>
<sequence>LQRQANPNIIIALVEEAMHNGLEAGLLFFKTSAKERVGVQDVFVEMVKRCVDEIKQQDAIKQQTAIKQQNAIKQQDVTQTVYSKPQPTVYGIFTKI</sequence>
<dbReference type="Gene3D" id="3.40.50.300">
    <property type="entry name" value="P-loop containing nucleotide triphosphate hydrolases"/>
    <property type="match status" value="1"/>
</dbReference>
<feature type="non-terminal residue" evidence="1">
    <location>
        <position position="1"/>
    </location>
</feature>
<dbReference type="InterPro" id="IPR027417">
    <property type="entry name" value="P-loop_NTPase"/>
</dbReference>
<proteinExistence type="predicted"/>
<evidence type="ECO:0000313" key="2">
    <source>
        <dbReference type="Proteomes" id="UP000789901"/>
    </source>
</evidence>
<feature type="non-terminal residue" evidence="1">
    <location>
        <position position="96"/>
    </location>
</feature>
<keyword evidence="2" id="KW-1185">Reference proteome</keyword>
<evidence type="ECO:0000313" key="1">
    <source>
        <dbReference type="EMBL" id="CAG8836121.1"/>
    </source>
</evidence>
<name>A0ABN7WMM2_GIGMA</name>
<gene>
    <name evidence="1" type="ORF">GMARGA_LOCUS32879</name>
</gene>
<organism evidence="1 2">
    <name type="scientific">Gigaspora margarita</name>
    <dbReference type="NCBI Taxonomy" id="4874"/>
    <lineage>
        <taxon>Eukaryota</taxon>
        <taxon>Fungi</taxon>
        <taxon>Fungi incertae sedis</taxon>
        <taxon>Mucoromycota</taxon>
        <taxon>Glomeromycotina</taxon>
        <taxon>Glomeromycetes</taxon>
        <taxon>Diversisporales</taxon>
        <taxon>Gigasporaceae</taxon>
        <taxon>Gigaspora</taxon>
    </lineage>
</organism>
<comment type="caution">
    <text evidence="1">The sequence shown here is derived from an EMBL/GenBank/DDBJ whole genome shotgun (WGS) entry which is preliminary data.</text>
</comment>
<protein>
    <submittedName>
        <fullName evidence="1">5838_t:CDS:1</fullName>
    </submittedName>
</protein>